<evidence type="ECO:0000256" key="5">
    <source>
        <dbReference type="ARBA" id="ARBA00022741"/>
    </source>
</evidence>
<dbReference type="SMART" id="SM00729">
    <property type="entry name" value="Elp3"/>
    <property type="match status" value="1"/>
</dbReference>
<dbReference type="InterPro" id="IPR000385">
    <property type="entry name" value="MoaA_NifB_PqqE_Fe-S-bd_CS"/>
</dbReference>
<dbReference type="Gene3D" id="3.20.20.70">
    <property type="entry name" value="Aldolase class I"/>
    <property type="match status" value="1"/>
</dbReference>
<feature type="binding site" evidence="12">
    <location>
        <position position="148"/>
    </location>
    <ligand>
        <name>S-adenosyl-L-methionine</name>
        <dbReference type="ChEBI" id="CHEBI:59789"/>
    </ligand>
</feature>
<feature type="binding site" evidence="12">
    <location>
        <position position="89"/>
    </location>
    <ligand>
        <name>GTP</name>
        <dbReference type="ChEBI" id="CHEBI:37565"/>
    </ligand>
</feature>
<keyword evidence="7 12" id="KW-0411">Iron-sulfur</keyword>
<comment type="catalytic activity">
    <reaction evidence="11 12">
        <text>GTP + AH2 + S-adenosyl-L-methionine = (8S)-3',8-cyclo-7,8-dihydroguanosine 5'-triphosphate + 5'-deoxyadenosine + L-methionine + A + H(+)</text>
        <dbReference type="Rhea" id="RHEA:49576"/>
        <dbReference type="ChEBI" id="CHEBI:13193"/>
        <dbReference type="ChEBI" id="CHEBI:15378"/>
        <dbReference type="ChEBI" id="CHEBI:17319"/>
        <dbReference type="ChEBI" id="CHEBI:17499"/>
        <dbReference type="ChEBI" id="CHEBI:37565"/>
        <dbReference type="ChEBI" id="CHEBI:57844"/>
        <dbReference type="ChEBI" id="CHEBI:59789"/>
        <dbReference type="ChEBI" id="CHEBI:131766"/>
        <dbReference type="EC" id="4.1.99.22"/>
    </reaction>
</comment>
<dbReference type="GO" id="GO:0046872">
    <property type="term" value="F:metal ion binding"/>
    <property type="evidence" value="ECO:0007669"/>
    <property type="project" value="UniProtKB-KW"/>
</dbReference>
<dbReference type="EMBL" id="FQUL01000032">
    <property type="protein sequence ID" value="SHE87642.1"/>
    <property type="molecule type" value="Genomic_DNA"/>
</dbReference>
<comment type="function">
    <text evidence="12">Catalyzes the cyclization of GTP to (8S)-3',8-cyclo-7,8-dihydroguanosine 5'-triphosphate.</text>
</comment>
<comment type="cofactor">
    <cofactor evidence="12">
        <name>[4Fe-4S] cluster</name>
        <dbReference type="ChEBI" id="CHEBI:49883"/>
    </cofactor>
    <text evidence="12">Binds 2 [4Fe-4S] clusters. Binds 1 [4Fe-4S] cluster coordinated with 3 cysteines and an exchangeable S-adenosyl-L-methionine and 1 [4Fe-4S] cluster coordinated with 3 cysteines and the GTP-derived substrate.</text>
</comment>
<dbReference type="STRING" id="1121881.SAMN02745225_01871"/>
<organism evidence="14 15">
    <name type="scientific">Ferrithrix thermotolerans DSM 19514</name>
    <dbReference type="NCBI Taxonomy" id="1121881"/>
    <lineage>
        <taxon>Bacteria</taxon>
        <taxon>Bacillati</taxon>
        <taxon>Actinomycetota</taxon>
        <taxon>Acidimicrobiia</taxon>
        <taxon>Acidimicrobiales</taxon>
        <taxon>Acidimicrobiaceae</taxon>
        <taxon>Ferrithrix</taxon>
    </lineage>
</organism>
<dbReference type="PANTHER" id="PTHR22960">
    <property type="entry name" value="MOLYBDOPTERIN COFACTOR SYNTHESIS PROTEIN A"/>
    <property type="match status" value="1"/>
</dbReference>
<dbReference type="SUPFAM" id="SSF102114">
    <property type="entry name" value="Radical SAM enzymes"/>
    <property type="match status" value="1"/>
</dbReference>
<evidence type="ECO:0000256" key="10">
    <source>
        <dbReference type="ARBA" id="ARBA00023239"/>
    </source>
</evidence>
<evidence type="ECO:0000256" key="11">
    <source>
        <dbReference type="ARBA" id="ARBA00048697"/>
    </source>
</evidence>
<dbReference type="GO" id="GO:1904047">
    <property type="term" value="F:S-adenosyl-L-methionine binding"/>
    <property type="evidence" value="ECO:0007669"/>
    <property type="project" value="UniProtKB-UniRule"/>
</dbReference>
<dbReference type="AlphaFoldDB" id="A0A1M4X350"/>
<gene>
    <name evidence="12" type="primary">moaA</name>
    <name evidence="14" type="ORF">SAMN02745225_01871</name>
</gene>
<feature type="binding site" evidence="12">
    <location>
        <position position="49"/>
    </location>
    <ligand>
        <name>[4Fe-4S] cluster</name>
        <dbReference type="ChEBI" id="CHEBI:49883"/>
        <label>1</label>
        <note>4Fe-4S-S-AdoMet</note>
    </ligand>
</feature>
<evidence type="ECO:0000256" key="3">
    <source>
        <dbReference type="ARBA" id="ARBA00022691"/>
    </source>
</evidence>
<feature type="binding site" evidence="12">
    <location>
        <position position="185"/>
    </location>
    <ligand>
        <name>GTP</name>
        <dbReference type="ChEBI" id="CHEBI:37565"/>
    </ligand>
</feature>
<dbReference type="InterPro" id="IPR010505">
    <property type="entry name" value="MoaA_twitch"/>
</dbReference>
<keyword evidence="15" id="KW-1185">Reference proteome</keyword>
<dbReference type="HAMAP" id="MF_01225_B">
    <property type="entry name" value="MoaA_B"/>
    <property type="match status" value="1"/>
</dbReference>
<dbReference type="SFLD" id="SFLDS00029">
    <property type="entry name" value="Radical_SAM"/>
    <property type="match status" value="1"/>
</dbReference>
<keyword evidence="8 12" id="KW-0342">GTP-binding</keyword>
<feature type="binding site" evidence="12">
    <location>
        <position position="298"/>
    </location>
    <ligand>
        <name>[4Fe-4S] cluster</name>
        <dbReference type="ChEBI" id="CHEBI:49883"/>
        <label>2</label>
        <note>4Fe-4S-substrate</note>
    </ligand>
</feature>
<feature type="binding site" evidence="12">
    <location>
        <position position="281"/>
    </location>
    <ligand>
        <name>[4Fe-4S] cluster</name>
        <dbReference type="ChEBI" id="CHEBI:49883"/>
        <label>2</label>
        <note>4Fe-4S-substrate</note>
    </ligand>
</feature>
<feature type="binding site" evidence="12">
    <location>
        <begin position="286"/>
        <end position="288"/>
    </location>
    <ligand>
        <name>GTP</name>
        <dbReference type="ChEBI" id="CHEBI:37565"/>
    </ligand>
</feature>
<evidence type="ECO:0000256" key="4">
    <source>
        <dbReference type="ARBA" id="ARBA00022723"/>
    </source>
</evidence>
<comment type="subunit">
    <text evidence="12">Monomer and homodimer.</text>
</comment>
<dbReference type="Pfam" id="PF04055">
    <property type="entry name" value="Radical_SAM"/>
    <property type="match status" value="1"/>
</dbReference>
<dbReference type="PROSITE" id="PS51918">
    <property type="entry name" value="RADICAL_SAM"/>
    <property type="match status" value="1"/>
</dbReference>
<name>A0A1M4X350_9ACTN</name>
<dbReference type="Proteomes" id="UP000184295">
    <property type="component" value="Unassembled WGS sequence"/>
</dbReference>
<evidence type="ECO:0000259" key="13">
    <source>
        <dbReference type="PROSITE" id="PS51918"/>
    </source>
</evidence>
<dbReference type="PROSITE" id="PS01305">
    <property type="entry name" value="MOAA_NIFB_PQQE"/>
    <property type="match status" value="1"/>
</dbReference>
<evidence type="ECO:0000256" key="9">
    <source>
        <dbReference type="ARBA" id="ARBA00023150"/>
    </source>
</evidence>
<feature type="binding site" evidence="12">
    <location>
        <position position="52"/>
    </location>
    <ligand>
        <name>[4Fe-4S] cluster</name>
        <dbReference type="ChEBI" id="CHEBI:49883"/>
        <label>1</label>
        <note>4Fe-4S-S-AdoMet</note>
    </ligand>
</feature>
<feature type="binding site" evidence="12">
    <location>
        <position position="124"/>
    </location>
    <ligand>
        <name>GTP</name>
        <dbReference type="ChEBI" id="CHEBI:37565"/>
    </ligand>
</feature>
<feature type="binding site" evidence="12">
    <location>
        <position position="51"/>
    </location>
    <ligand>
        <name>S-adenosyl-L-methionine</name>
        <dbReference type="ChEBI" id="CHEBI:59789"/>
    </ligand>
</feature>
<evidence type="ECO:0000256" key="6">
    <source>
        <dbReference type="ARBA" id="ARBA00023004"/>
    </source>
</evidence>
<evidence type="ECO:0000256" key="1">
    <source>
        <dbReference type="ARBA" id="ARBA00012167"/>
    </source>
</evidence>
<keyword evidence="10 12" id="KW-0456">Lyase</keyword>
<dbReference type="InterPro" id="IPR007197">
    <property type="entry name" value="rSAM"/>
</dbReference>
<dbReference type="UniPathway" id="UPA00344"/>
<feature type="binding site" evidence="12">
    <location>
        <position position="45"/>
    </location>
    <ligand>
        <name>[4Fe-4S] cluster</name>
        <dbReference type="ChEBI" id="CHEBI:49883"/>
        <label>1</label>
        <note>4Fe-4S-S-AdoMet</note>
    </ligand>
</feature>
<evidence type="ECO:0000313" key="14">
    <source>
        <dbReference type="EMBL" id="SHE87642.1"/>
    </source>
</evidence>
<dbReference type="EC" id="4.1.99.22" evidence="1 12"/>
<dbReference type="GO" id="GO:0005525">
    <property type="term" value="F:GTP binding"/>
    <property type="evidence" value="ECO:0007669"/>
    <property type="project" value="UniProtKB-UniRule"/>
</dbReference>
<evidence type="ECO:0000256" key="12">
    <source>
        <dbReference type="HAMAP-Rule" id="MF_01225"/>
    </source>
</evidence>
<feature type="binding site" evidence="12">
    <location>
        <position position="38"/>
    </location>
    <ligand>
        <name>GTP</name>
        <dbReference type="ChEBI" id="CHEBI:37565"/>
    </ligand>
</feature>
<keyword evidence="9 12" id="KW-0501">Molybdenum cofactor biosynthesis</keyword>
<dbReference type="InterPro" id="IPR050105">
    <property type="entry name" value="MoCo_biosynth_MoaA/MoaC"/>
</dbReference>
<dbReference type="GO" id="GO:0006777">
    <property type="term" value="P:Mo-molybdopterin cofactor biosynthetic process"/>
    <property type="evidence" value="ECO:0007669"/>
    <property type="project" value="UniProtKB-UniRule"/>
</dbReference>
<keyword evidence="5 12" id="KW-0547">Nucleotide-binding</keyword>
<dbReference type="PANTHER" id="PTHR22960:SF0">
    <property type="entry name" value="MOLYBDENUM COFACTOR BIOSYNTHESIS PROTEIN 1"/>
    <property type="match status" value="1"/>
</dbReference>
<keyword evidence="2 12" id="KW-0004">4Fe-4S</keyword>
<dbReference type="GO" id="GO:0051539">
    <property type="term" value="F:4 iron, 4 sulfur cluster binding"/>
    <property type="evidence" value="ECO:0007669"/>
    <property type="project" value="UniProtKB-UniRule"/>
</dbReference>
<comment type="pathway">
    <text evidence="12">Cofactor biosynthesis; molybdopterin biosynthesis.</text>
</comment>
<feature type="domain" description="Radical SAM core" evidence="13">
    <location>
        <begin position="29"/>
        <end position="248"/>
    </location>
</feature>
<feature type="binding site" evidence="12">
    <location>
        <position position="284"/>
    </location>
    <ligand>
        <name>[4Fe-4S] cluster</name>
        <dbReference type="ChEBI" id="CHEBI:49883"/>
        <label>2</label>
        <note>4Fe-4S-substrate</note>
    </ligand>
</feature>
<evidence type="ECO:0000256" key="8">
    <source>
        <dbReference type="ARBA" id="ARBA00023134"/>
    </source>
</evidence>
<dbReference type="SFLD" id="SFLDG01386">
    <property type="entry name" value="main_SPASM_domain-containing"/>
    <property type="match status" value="1"/>
</dbReference>
<evidence type="ECO:0000313" key="15">
    <source>
        <dbReference type="Proteomes" id="UP000184295"/>
    </source>
</evidence>
<dbReference type="SFLD" id="SFLDG01067">
    <property type="entry name" value="SPASM/twitch_domain_containing"/>
    <property type="match status" value="1"/>
</dbReference>
<accession>A0A1M4X350</accession>
<sequence>MCSDVEATVSPRLEAMEQIQHPVAPLIDGHNRTVKDLRISITDRCNFRCSYCMPEEGMTWLERPELLSFEEIERVVKVLVQRYDFESVRLTGGEPTVRAQLPLLVEKLSQIKRPSGKQLDISLTTNGATLRLMARELKAAGLTRINISLDTLSRERFIDLTKRDQLTNVLSGVEAAAGAGLVPLKINTVVMRGVNDDELVDLVAFAKQHGATPRFIEFMPLDGDETWDLDMVVPAREIIDKITSVYPAHLVSSGSDPARRFIFDDQSGEFGVIASVTMPFCDACDRMRLTADGKLRNCLFAIEEQDLRGLLRSGASDDEIARVVEHSAKSKWAGHQIGNVNFIRPKRSMSQIGG</sequence>
<reference evidence="15" key="1">
    <citation type="submission" date="2016-11" db="EMBL/GenBank/DDBJ databases">
        <authorList>
            <person name="Varghese N."/>
            <person name="Submissions S."/>
        </authorList>
    </citation>
    <scope>NUCLEOTIDE SEQUENCE [LARGE SCALE GENOMIC DNA]</scope>
    <source>
        <strain evidence="15">DSM 19514</strain>
    </source>
</reference>
<dbReference type="InterPro" id="IPR013483">
    <property type="entry name" value="MoaA"/>
</dbReference>
<protein>
    <recommendedName>
        <fullName evidence="1 12">GTP 3',8-cyclase</fullName>
        <ecNumber evidence="1 12">4.1.99.22</ecNumber>
    </recommendedName>
    <alternativeName>
        <fullName evidence="12">Molybdenum cofactor biosynthesis protein A</fullName>
    </alternativeName>
</protein>
<dbReference type="NCBIfam" id="TIGR02666">
    <property type="entry name" value="moaA"/>
    <property type="match status" value="1"/>
</dbReference>
<comment type="similarity">
    <text evidence="12">Belongs to the radical SAM superfamily. MoaA family.</text>
</comment>
<dbReference type="CDD" id="cd21117">
    <property type="entry name" value="Twitch_MoaA"/>
    <property type="match status" value="1"/>
</dbReference>
<dbReference type="InterPro" id="IPR058240">
    <property type="entry name" value="rSAM_sf"/>
</dbReference>
<keyword evidence="4 12" id="KW-0479">Metal-binding</keyword>
<dbReference type="CDD" id="cd01335">
    <property type="entry name" value="Radical_SAM"/>
    <property type="match status" value="1"/>
</dbReference>
<keyword evidence="3 12" id="KW-0949">S-adenosyl-L-methionine</keyword>
<proteinExistence type="inferred from homology"/>
<dbReference type="InterPro" id="IPR040064">
    <property type="entry name" value="MoaA-like"/>
</dbReference>
<dbReference type="GO" id="GO:0061798">
    <property type="term" value="F:GTP 3',8'-cyclase activity"/>
    <property type="evidence" value="ECO:0007669"/>
    <property type="project" value="UniProtKB-UniRule"/>
</dbReference>
<keyword evidence="6 12" id="KW-0408">Iron</keyword>
<dbReference type="GO" id="GO:0061799">
    <property type="term" value="F:cyclic pyranopterin monophosphate synthase activity"/>
    <property type="evidence" value="ECO:0007669"/>
    <property type="project" value="TreeGrafter"/>
</dbReference>
<feature type="binding site" evidence="12">
    <location>
        <position position="93"/>
    </location>
    <ligand>
        <name>S-adenosyl-L-methionine</name>
        <dbReference type="ChEBI" id="CHEBI:59789"/>
    </ligand>
</feature>
<evidence type="ECO:0000256" key="2">
    <source>
        <dbReference type="ARBA" id="ARBA00022485"/>
    </source>
</evidence>
<evidence type="ECO:0000256" key="7">
    <source>
        <dbReference type="ARBA" id="ARBA00023014"/>
    </source>
</evidence>
<dbReference type="SFLD" id="SFLDG01383">
    <property type="entry name" value="cyclic_pyranopterin_phosphate"/>
    <property type="match status" value="1"/>
</dbReference>
<dbReference type="InterPro" id="IPR006638">
    <property type="entry name" value="Elp3/MiaA/NifB-like_rSAM"/>
</dbReference>
<feature type="binding site" evidence="12">
    <location>
        <position position="219"/>
    </location>
    <ligand>
        <name>S-adenosyl-L-methionine</name>
        <dbReference type="ChEBI" id="CHEBI:59789"/>
    </ligand>
</feature>
<dbReference type="Pfam" id="PF06463">
    <property type="entry name" value="Mob_synth_C"/>
    <property type="match status" value="1"/>
</dbReference>
<dbReference type="InterPro" id="IPR013785">
    <property type="entry name" value="Aldolase_TIM"/>
</dbReference>